<keyword evidence="3" id="KW-1185">Reference proteome</keyword>
<feature type="domain" description="N-acetyltransferase" evidence="1">
    <location>
        <begin position="12"/>
        <end position="180"/>
    </location>
</feature>
<dbReference type="PANTHER" id="PTHR43792">
    <property type="entry name" value="GNAT FAMILY, PUTATIVE (AFU_ORTHOLOGUE AFUA_3G00765)-RELATED-RELATED"/>
    <property type="match status" value="1"/>
</dbReference>
<dbReference type="InterPro" id="IPR016181">
    <property type="entry name" value="Acyl_CoA_acyltransferase"/>
</dbReference>
<accession>A0ABZ2D9J3</accession>
<dbReference type="Gene3D" id="3.40.630.30">
    <property type="match status" value="1"/>
</dbReference>
<evidence type="ECO:0000313" key="3">
    <source>
        <dbReference type="Proteomes" id="UP001335183"/>
    </source>
</evidence>
<name>A0ABZ2D9J3_9SPHN</name>
<dbReference type="InterPro" id="IPR000182">
    <property type="entry name" value="GNAT_dom"/>
</dbReference>
<evidence type="ECO:0000313" key="2">
    <source>
        <dbReference type="EMBL" id="WWA47896.1"/>
    </source>
</evidence>
<protein>
    <submittedName>
        <fullName evidence="2">GNAT family N-acetyltransferase</fullName>
    </submittedName>
</protein>
<dbReference type="EMBL" id="CP144918">
    <property type="protein sequence ID" value="WWA47896.1"/>
    <property type="molecule type" value="Genomic_DNA"/>
</dbReference>
<dbReference type="Proteomes" id="UP001335183">
    <property type="component" value="Chromosome"/>
</dbReference>
<dbReference type="PROSITE" id="PS51186">
    <property type="entry name" value="GNAT"/>
    <property type="match status" value="1"/>
</dbReference>
<evidence type="ECO:0000259" key="1">
    <source>
        <dbReference type="PROSITE" id="PS51186"/>
    </source>
</evidence>
<dbReference type="RefSeq" id="WP_338446783.1">
    <property type="nucleotide sequence ID" value="NZ_CP144918.1"/>
</dbReference>
<dbReference type="SUPFAM" id="SSF55729">
    <property type="entry name" value="Acyl-CoA N-acyltransferases (Nat)"/>
    <property type="match status" value="1"/>
</dbReference>
<dbReference type="PANTHER" id="PTHR43792:SF1">
    <property type="entry name" value="N-ACETYLTRANSFERASE DOMAIN-CONTAINING PROTEIN"/>
    <property type="match status" value="1"/>
</dbReference>
<dbReference type="Pfam" id="PF13302">
    <property type="entry name" value="Acetyltransf_3"/>
    <property type="match status" value="1"/>
</dbReference>
<organism evidence="2 3">
    <name type="scientific">Pelagerythrobacter marensis</name>
    <dbReference type="NCBI Taxonomy" id="543877"/>
    <lineage>
        <taxon>Bacteria</taxon>
        <taxon>Pseudomonadati</taxon>
        <taxon>Pseudomonadota</taxon>
        <taxon>Alphaproteobacteria</taxon>
        <taxon>Sphingomonadales</taxon>
        <taxon>Erythrobacteraceae</taxon>
        <taxon>Pelagerythrobacter</taxon>
    </lineage>
</organism>
<reference evidence="2 3" key="1">
    <citation type="submission" date="2024-02" db="EMBL/GenBank/DDBJ databases">
        <title>The whole genome sequence of five bacterial samples isolated from Abu Dhabi Sabkha-shore region.</title>
        <authorList>
            <person name="Sudalaimuthuasari N."/>
            <person name="Sarfraz B."/>
            <person name="Tuyisabe J.D."/>
            <person name="Mugisha Ntwali L.D.M."/>
            <person name="Ali A.I.A.A."/>
            <person name="Almansoori S.Z.A."/>
            <person name="Alajami H.S.A."/>
            <person name="Almeqbaali A.A.S."/>
            <person name="Kundu B."/>
            <person name="Saeed E.E."/>
            <person name="Sukumarinath V."/>
            <person name="Mishra A.K."/>
            <person name="Hazzouri K.M."/>
            <person name="Almaskari R."/>
            <person name="Sharma A.K."/>
            <person name="Amiri K.M.A."/>
        </authorList>
    </citation>
    <scope>NUCLEOTIDE SEQUENCE [LARGE SCALE GENOMIC DNA]</scope>
    <source>
        <strain evidence="3">kcgeb_sd</strain>
    </source>
</reference>
<gene>
    <name evidence="2" type="ORF">V5F89_03030</name>
</gene>
<sequence length="186" mass="21041">MTGPILLETDRLVLRVPGEGDVERQMACLNTPTVMKHLGGPRPRAFIAEKHARARALHAAEGFCFCMLEERESGALVGHAGLKRVDNPLARNPGDMEVGWLIREDRWRRGYAWEAVVAVLDFAFARIDPPAIVALTSFANRGSWRLMEKLGMERRPDLDFTDPNFAPEDNPTILYSITRKQWESRT</sequence>
<dbReference type="InterPro" id="IPR051531">
    <property type="entry name" value="N-acetyltransferase"/>
</dbReference>
<proteinExistence type="predicted"/>